<dbReference type="CDD" id="cd02440">
    <property type="entry name" value="AdoMet_MTases"/>
    <property type="match status" value="1"/>
</dbReference>
<proteinExistence type="predicted"/>
<sequence length="397" mass="43305">MASPLAPALAELRALLLDGDRLVRAVASGRMRNMAPPWRRVELRPVALKAGPHLQTVAYDDRQAHTSNAAFGPAAEKAVDDLLALGMGNWHVETLGTTMQVRITKKGEAMVSRTAAAAPNERTLDHDRAKQRLLDPADPFWRAVGIADAEGRIKPTRQDKYRQVEEFIRALDAVLKGAVFPGDRPLRVVDLGCGNAYLTFAAYRFLSHVRGLDVDFTGVDTKRQARERNSELATGLGWNGLHFIEGTIADAPVDGADIVLALHACDTATDDALARAVAWGAKYVLAAPCCHHDLQKQLRGGEAPAAYGLLTRHGILRERFADMLTDALRASLMRQAGYRTEIIEFVPSEHTPRNTLLRAVRTGVKPDAAALTEYQTLVKEWSVTPKLSTLLAADAGF</sequence>
<dbReference type="EMBL" id="NOXU01000032">
    <property type="protein sequence ID" value="OYQ31800.1"/>
    <property type="molecule type" value="Genomic_DNA"/>
</dbReference>
<dbReference type="SUPFAM" id="SSF53335">
    <property type="entry name" value="S-adenosyl-L-methionine-dependent methyltransferases"/>
    <property type="match status" value="1"/>
</dbReference>
<evidence type="ECO:0000313" key="3">
    <source>
        <dbReference type="Proteomes" id="UP000216998"/>
    </source>
</evidence>
<dbReference type="GO" id="GO:0005737">
    <property type="term" value="C:cytoplasm"/>
    <property type="evidence" value="ECO:0007669"/>
    <property type="project" value="TreeGrafter"/>
</dbReference>
<dbReference type="InterPro" id="IPR025714">
    <property type="entry name" value="Methyltranfer_dom"/>
</dbReference>
<evidence type="ECO:0000313" key="2">
    <source>
        <dbReference type="EMBL" id="OYQ31800.1"/>
    </source>
</evidence>
<dbReference type="Gene3D" id="3.40.50.150">
    <property type="entry name" value="Vaccinia Virus protein VP39"/>
    <property type="match status" value="1"/>
</dbReference>
<dbReference type="Pfam" id="PF13679">
    <property type="entry name" value="Methyltransf_32"/>
    <property type="match status" value="1"/>
</dbReference>
<keyword evidence="2" id="KW-0808">Transferase</keyword>
<dbReference type="InterPro" id="IPR029063">
    <property type="entry name" value="SAM-dependent_MTases_sf"/>
</dbReference>
<name>A0A255YTN7_9PROT</name>
<organism evidence="2 3">
    <name type="scientific">Niveispirillum lacus</name>
    <dbReference type="NCBI Taxonomy" id="1981099"/>
    <lineage>
        <taxon>Bacteria</taxon>
        <taxon>Pseudomonadati</taxon>
        <taxon>Pseudomonadota</taxon>
        <taxon>Alphaproteobacteria</taxon>
        <taxon>Rhodospirillales</taxon>
        <taxon>Azospirillaceae</taxon>
        <taxon>Niveispirillum</taxon>
    </lineage>
</organism>
<evidence type="ECO:0000259" key="1">
    <source>
        <dbReference type="Pfam" id="PF13679"/>
    </source>
</evidence>
<dbReference type="PANTHER" id="PTHR13369">
    <property type="match status" value="1"/>
</dbReference>
<comment type="caution">
    <text evidence="2">The sequence shown here is derived from an EMBL/GenBank/DDBJ whole genome shotgun (WGS) entry which is preliminary data.</text>
</comment>
<dbReference type="AlphaFoldDB" id="A0A255YTN7"/>
<dbReference type="PANTHER" id="PTHR13369:SF3">
    <property type="entry name" value="METHYLTRANSFERASE DOMAIN-CONTAINING PROTEIN"/>
    <property type="match status" value="1"/>
</dbReference>
<dbReference type="GO" id="GO:0032259">
    <property type="term" value="P:methylation"/>
    <property type="evidence" value="ECO:0007669"/>
    <property type="project" value="UniProtKB-KW"/>
</dbReference>
<keyword evidence="3" id="KW-1185">Reference proteome</keyword>
<protein>
    <submittedName>
        <fullName evidence="2">Methyltransferase</fullName>
    </submittedName>
</protein>
<dbReference type="OrthoDB" id="5502211at2"/>
<gene>
    <name evidence="2" type="ORF">CHU95_19765</name>
</gene>
<dbReference type="GO" id="GO:0008168">
    <property type="term" value="F:methyltransferase activity"/>
    <property type="evidence" value="ECO:0007669"/>
    <property type="project" value="UniProtKB-KW"/>
</dbReference>
<feature type="domain" description="Methyltransferase" evidence="1">
    <location>
        <begin position="159"/>
        <end position="297"/>
    </location>
</feature>
<reference evidence="2 3" key="1">
    <citation type="submission" date="2017-07" db="EMBL/GenBank/DDBJ databases">
        <title>Niveispirillum cyanobacteriorum sp. nov., isolated from cyanobacterial aggregates in a eutrophic lake.</title>
        <authorList>
            <person name="Cai H."/>
        </authorList>
    </citation>
    <scope>NUCLEOTIDE SEQUENCE [LARGE SCALE GENOMIC DNA]</scope>
    <source>
        <strain evidence="3">TH1-14</strain>
    </source>
</reference>
<accession>A0A255YTN7</accession>
<dbReference type="RefSeq" id="WP_094458072.1">
    <property type="nucleotide sequence ID" value="NZ_NOXU01000032.1"/>
</dbReference>
<dbReference type="Proteomes" id="UP000216998">
    <property type="component" value="Unassembled WGS sequence"/>
</dbReference>
<keyword evidence="2" id="KW-0489">Methyltransferase</keyword>